<organism evidence="1 2">
    <name type="scientific">Collinsella stercoris DSM 13279</name>
    <dbReference type="NCBI Taxonomy" id="445975"/>
    <lineage>
        <taxon>Bacteria</taxon>
        <taxon>Bacillati</taxon>
        <taxon>Actinomycetota</taxon>
        <taxon>Coriobacteriia</taxon>
        <taxon>Coriobacteriales</taxon>
        <taxon>Coriobacteriaceae</taxon>
        <taxon>Collinsella</taxon>
    </lineage>
</organism>
<name>B6GB82_9ACTN</name>
<dbReference type="Proteomes" id="UP000003560">
    <property type="component" value="Unassembled WGS sequence"/>
</dbReference>
<protein>
    <submittedName>
        <fullName evidence="1">Uncharacterized protein</fullName>
    </submittedName>
</protein>
<comment type="caution">
    <text evidence="1">The sequence shown here is derived from an EMBL/GenBank/DDBJ whole genome shotgun (WGS) entry which is preliminary data.</text>
</comment>
<reference evidence="1 2" key="2">
    <citation type="submission" date="2008-10" db="EMBL/GenBank/DDBJ databases">
        <authorList>
            <person name="Fulton L."/>
            <person name="Clifton S."/>
            <person name="Fulton B."/>
            <person name="Xu J."/>
            <person name="Minx P."/>
            <person name="Pepin K.H."/>
            <person name="Johnson M."/>
            <person name="Thiruvilangam P."/>
            <person name="Bhonagiri V."/>
            <person name="Nash W.E."/>
            <person name="Mardis E.R."/>
            <person name="Wilson R.K."/>
        </authorList>
    </citation>
    <scope>NUCLEOTIDE SEQUENCE [LARGE SCALE GENOMIC DNA]</scope>
    <source>
        <strain evidence="1 2">DSM 13279</strain>
    </source>
</reference>
<evidence type="ECO:0000313" key="2">
    <source>
        <dbReference type="Proteomes" id="UP000003560"/>
    </source>
</evidence>
<evidence type="ECO:0000313" key="1">
    <source>
        <dbReference type="EMBL" id="EEA90446.1"/>
    </source>
</evidence>
<dbReference type="HOGENOM" id="CLU_3060490_0_0_11"/>
<accession>B6GB82</accession>
<dbReference type="AlphaFoldDB" id="B6GB82"/>
<gene>
    <name evidence="1" type="ORF">COLSTE_01340</name>
</gene>
<sequence length="53" mass="6252">MNDRQIVHIFKSFISSRHENRSYPRNKKIVHNFQTLASATIAARYNDDGIFNE</sequence>
<proteinExistence type="predicted"/>
<dbReference type="EMBL" id="ABXJ01000070">
    <property type="protein sequence ID" value="EEA90446.1"/>
    <property type="molecule type" value="Genomic_DNA"/>
</dbReference>
<reference evidence="1 2" key="1">
    <citation type="submission" date="2008-10" db="EMBL/GenBank/DDBJ databases">
        <title>Draft genome sequence of Collinsella stercoris (DSM 13279).</title>
        <authorList>
            <person name="Sudarsanam P."/>
            <person name="Ley R."/>
            <person name="Guruge J."/>
            <person name="Turnbaugh P.J."/>
            <person name="Mahowald M."/>
            <person name="Liep D."/>
            <person name="Gordon J."/>
        </authorList>
    </citation>
    <scope>NUCLEOTIDE SEQUENCE [LARGE SCALE GENOMIC DNA]</scope>
    <source>
        <strain evidence="1 2">DSM 13279</strain>
    </source>
</reference>
<keyword evidence="2" id="KW-1185">Reference proteome</keyword>